<dbReference type="GO" id="GO:0008206">
    <property type="term" value="P:bile acid metabolic process"/>
    <property type="evidence" value="ECO:0007669"/>
    <property type="project" value="TreeGrafter"/>
</dbReference>
<gene>
    <name evidence="2" type="ORF">PSYICH_LOCUS3032</name>
</gene>
<dbReference type="GO" id="GO:0005739">
    <property type="term" value="C:mitochondrion"/>
    <property type="evidence" value="ECO:0007669"/>
    <property type="project" value="TreeGrafter"/>
</dbReference>
<accession>A0A9P0GA09</accession>
<dbReference type="SUPFAM" id="SSF89796">
    <property type="entry name" value="CoA-transferase family III (CaiB/BaiF)"/>
    <property type="match status" value="1"/>
</dbReference>
<dbReference type="InterPro" id="IPR003673">
    <property type="entry name" value="CoA-Trfase_fam_III"/>
</dbReference>
<dbReference type="InterPro" id="IPR050509">
    <property type="entry name" value="CoA-transferase_III"/>
</dbReference>
<protein>
    <recommendedName>
        <fullName evidence="4">Alpha-methylacyl-CoA racemase</fullName>
    </recommendedName>
</protein>
<keyword evidence="3" id="KW-1185">Reference proteome</keyword>
<dbReference type="EMBL" id="OV651824">
    <property type="protein sequence ID" value="CAH1102350.1"/>
    <property type="molecule type" value="Genomic_DNA"/>
</dbReference>
<evidence type="ECO:0000313" key="2">
    <source>
        <dbReference type="EMBL" id="CAH1102350.1"/>
    </source>
</evidence>
<evidence type="ECO:0000256" key="1">
    <source>
        <dbReference type="ARBA" id="ARBA00008383"/>
    </source>
</evidence>
<proteinExistence type="inferred from homology"/>
<organism evidence="2 3">
    <name type="scientific">Psylliodes chrysocephalus</name>
    <dbReference type="NCBI Taxonomy" id="3402493"/>
    <lineage>
        <taxon>Eukaryota</taxon>
        <taxon>Metazoa</taxon>
        <taxon>Ecdysozoa</taxon>
        <taxon>Arthropoda</taxon>
        <taxon>Hexapoda</taxon>
        <taxon>Insecta</taxon>
        <taxon>Pterygota</taxon>
        <taxon>Neoptera</taxon>
        <taxon>Endopterygota</taxon>
        <taxon>Coleoptera</taxon>
        <taxon>Polyphaga</taxon>
        <taxon>Cucujiformia</taxon>
        <taxon>Chrysomeloidea</taxon>
        <taxon>Chrysomelidae</taxon>
        <taxon>Galerucinae</taxon>
        <taxon>Alticini</taxon>
        <taxon>Psylliodes</taxon>
    </lineage>
</organism>
<dbReference type="Proteomes" id="UP001153636">
    <property type="component" value="Chromosome 12"/>
</dbReference>
<dbReference type="Gene3D" id="3.30.1540.10">
    <property type="entry name" value="formyl-coa transferase, domain 3"/>
    <property type="match status" value="1"/>
</dbReference>
<dbReference type="InterPro" id="IPR023606">
    <property type="entry name" value="CoA-Trfase_III_dom_1_sf"/>
</dbReference>
<evidence type="ECO:0008006" key="4">
    <source>
        <dbReference type="Google" id="ProtNLM"/>
    </source>
</evidence>
<dbReference type="GO" id="GO:0008111">
    <property type="term" value="F:alpha-methylacyl-CoA racemase activity"/>
    <property type="evidence" value="ECO:0007669"/>
    <property type="project" value="TreeGrafter"/>
</dbReference>
<dbReference type="Pfam" id="PF02515">
    <property type="entry name" value="CoA_transf_3"/>
    <property type="match status" value="1"/>
</dbReference>
<dbReference type="PANTHER" id="PTHR48228:SF5">
    <property type="entry name" value="ALPHA-METHYLACYL-COA RACEMASE"/>
    <property type="match status" value="1"/>
</dbReference>
<dbReference type="Gene3D" id="3.40.50.10540">
    <property type="entry name" value="Crotonobetainyl-coa:carnitine coa-transferase, domain 1"/>
    <property type="match status" value="1"/>
</dbReference>
<dbReference type="AlphaFoldDB" id="A0A9P0GA09"/>
<evidence type="ECO:0000313" key="3">
    <source>
        <dbReference type="Proteomes" id="UP001153636"/>
    </source>
</evidence>
<dbReference type="OrthoDB" id="16747at2759"/>
<dbReference type="InterPro" id="IPR044855">
    <property type="entry name" value="CoA-Trfase_III_dom3_sf"/>
</dbReference>
<name>A0A9P0GA09_9CUCU</name>
<dbReference type="PANTHER" id="PTHR48228">
    <property type="entry name" value="SUCCINYL-COA--D-CITRAMALATE COA-TRANSFERASE"/>
    <property type="match status" value="1"/>
</dbReference>
<reference evidence="2" key="1">
    <citation type="submission" date="2022-01" db="EMBL/GenBank/DDBJ databases">
        <authorList>
            <person name="King R."/>
        </authorList>
    </citation>
    <scope>NUCLEOTIDE SEQUENCE</scope>
</reference>
<sequence>MALKGLKVIEFSGLLPVPFCGMVLADFGANVIRIDKVDFDTNLDCLGNGKKSISLNLKHPRAIDIVKSISRQSDILIEPFRKGVMEKLGLGPDVLMKENPKLIYARLTGYGHKGYFSKNAGHDINYVALSGLLSLFGREGENPNPPVNVLADIGGGGLTCAMGILLAIIERFKSGKGQIVDTTMVEGTAYLGTWMYRGQKTLPIWGNERGKNILDTGTHFYEVYKTKDEKYMSVGAIEPQFYEKLLNGLNLTIEEAPQFGDFSALKKLFAKKFAEKTRDEWCKIFDSTDACVAPILTLDEAPLHPHNKDQNTFLKTENCYSPNPHPRLSRTPGETQANKCLPKTGEHTKEILIDIGYSSKNVDELEDEGVIHCYKFSKL</sequence>
<comment type="similarity">
    <text evidence="1">Belongs to the CoA-transferase III family.</text>
</comment>